<organism evidence="7 8">
    <name type="scientific">Marinicrinis sediminis</name>
    <dbReference type="NCBI Taxonomy" id="1652465"/>
    <lineage>
        <taxon>Bacteria</taxon>
        <taxon>Bacillati</taxon>
        <taxon>Bacillota</taxon>
        <taxon>Bacilli</taxon>
        <taxon>Bacillales</taxon>
        <taxon>Paenibacillaceae</taxon>
    </lineage>
</organism>
<dbReference type="RefSeq" id="WP_379929570.1">
    <property type="nucleotide sequence ID" value="NZ_JBHUMM010000023.1"/>
</dbReference>
<comment type="caution">
    <text evidence="7">The sequence shown here is derived from an EMBL/GenBank/DDBJ whole genome shotgun (WGS) entry which is preliminary data.</text>
</comment>
<reference evidence="8" key="1">
    <citation type="journal article" date="2019" name="Int. J. Syst. Evol. Microbiol.">
        <title>The Global Catalogue of Microorganisms (GCM) 10K type strain sequencing project: providing services to taxonomists for standard genome sequencing and annotation.</title>
        <authorList>
            <consortium name="The Broad Institute Genomics Platform"/>
            <consortium name="The Broad Institute Genome Sequencing Center for Infectious Disease"/>
            <person name="Wu L."/>
            <person name="Ma J."/>
        </authorList>
    </citation>
    <scope>NUCLEOTIDE SEQUENCE [LARGE SCALE GENOMIC DNA]</scope>
    <source>
        <strain evidence="8">KCTC 33676</strain>
    </source>
</reference>
<dbReference type="InterPro" id="IPR005598">
    <property type="entry name" value="ATP_synth_I"/>
</dbReference>
<keyword evidence="3 6" id="KW-0812">Transmembrane</keyword>
<keyword evidence="2" id="KW-1003">Cell membrane</keyword>
<evidence type="ECO:0000256" key="1">
    <source>
        <dbReference type="ARBA" id="ARBA00004651"/>
    </source>
</evidence>
<keyword evidence="8" id="KW-1185">Reference proteome</keyword>
<sequence length="135" mass="15150">MNEFSFALRKITAFSLILLSLCLIWWVLDVTHRPFAAGLALGFLSGYVNLSYLGMKIKQMTELVLTSANRRFNLGFLTRASLAAIAVMAAYKFEQIDLVATLIGFLLMPLATLGVIAIAHRRRKEKDSRLERGEK</sequence>
<accession>A0ABW5RAV2</accession>
<feature type="transmembrane region" description="Helical" evidence="6">
    <location>
        <begin position="74"/>
        <end position="93"/>
    </location>
</feature>
<proteinExistence type="predicted"/>
<comment type="subcellular location">
    <subcellularLocation>
        <location evidence="1">Cell membrane</location>
        <topology evidence="1">Multi-pass membrane protein</topology>
    </subcellularLocation>
</comment>
<evidence type="ECO:0000313" key="7">
    <source>
        <dbReference type="EMBL" id="MFD2672073.1"/>
    </source>
</evidence>
<evidence type="ECO:0000256" key="5">
    <source>
        <dbReference type="ARBA" id="ARBA00023136"/>
    </source>
</evidence>
<feature type="transmembrane region" description="Helical" evidence="6">
    <location>
        <begin position="7"/>
        <end position="28"/>
    </location>
</feature>
<keyword evidence="5 6" id="KW-0472">Membrane</keyword>
<protein>
    <submittedName>
        <fullName evidence="7">ATP synthase subunit I</fullName>
    </submittedName>
</protein>
<dbReference type="EMBL" id="JBHUMM010000023">
    <property type="protein sequence ID" value="MFD2672073.1"/>
    <property type="molecule type" value="Genomic_DNA"/>
</dbReference>
<keyword evidence="4 6" id="KW-1133">Transmembrane helix</keyword>
<feature type="transmembrane region" description="Helical" evidence="6">
    <location>
        <begin position="99"/>
        <end position="119"/>
    </location>
</feature>
<dbReference type="Pfam" id="PF03899">
    <property type="entry name" value="ATP-synt_I"/>
    <property type="match status" value="1"/>
</dbReference>
<evidence type="ECO:0000256" key="2">
    <source>
        <dbReference type="ARBA" id="ARBA00022475"/>
    </source>
</evidence>
<name>A0ABW5RAV2_9BACL</name>
<evidence type="ECO:0000256" key="4">
    <source>
        <dbReference type="ARBA" id="ARBA00022989"/>
    </source>
</evidence>
<evidence type="ECO:0000313" key="8">
    <source>
        <dbReference type="Proteomes" id="UP001597497"/>
    </source>
</evidence>
<gene>
    <name evidence="7" type="ORF">ACFSUC_10695</name>
</gene>
<dbReference type="Proteomes" id="UP001597497">
    <property type="component" value="Unassembled WGS sequence"/>
</dbReference>
<evidence type="ECO:0000256" key="6">
    <source>
        <dbReference type="SAM" id="Phobius"/>
    </source>
</evidence>
<evidence type="ECO:0000256" key="3">
    <source>
        <dbReference type="ARBA" id="ARBA00022692"/>
    </source>
</evidence>
<feature type="transmembrane region" description="Helical" evidence="6">
    <location>
        <begin position="34"/>
        <end position="53"/>
    </location>
</feature>